<keyword evidence="3" id="KW-1185">Reference proteome</keyword>
<accession>A0ABN9PSP6</accession>
<keyword evidence="1" id="KW-0472">Membrane</keyword>
<feature type="transmembrane region" description="Helical" evidence="1">
    <location>
        <begin position="96"/>
        <end position="115"/>
    </location>
</feature>
<sequence>GSGCGASEDGCGGCGPLARWCELEEPAPQTFTTSHAPKRSGQAAVRLGAKDRVVAEVVGKPGGNGSASELQGKFSGALGAAAPQTAGVRGLARAQGAFLCLLGLALLALASLAWLRWRRRGAVGLDAGPPLSAMPMVQAEDSELEFA</sequence>
<feature type="non-terminal residue" evidence="2">
    <location>
        <position position="1"/>
    </location>
</feature>
<name>A0ABN9PSP6_9DINO</name>
<reference evidence="2" key="1">
    <citation type="submission" date="2023-10" db="EMBL/GenBank/DDBJ databases">
        <authorList>
            <person name="Chen Y."/>
            <person name="Shah S."/>
            <person name="Dougan E. K."/>
            <person name="Thang M."/>
            <person name="Chan C."/>
        </authorList>
    </citation>
    <scope>NUCLEOTIDE SEQUENCE [LARGE SCALE GENOMIC DNA]</scope>
</reference>
<dbReference type="EMBL" id="CAUYUJ010001491">
    <property type="protein sequence ID" value="CAK0796189.1"/>
    <property type="molecule type" value="Genomic_DNA"/>
</dbReference>
<evidence type="ECO:0000313" key="3">
    <source>
        <dbReference type="Proteomes" id="UP001189429"/>
    </source>
</evidence>
<protein>
    <submittedName>
        <fullName evidence="2">Uncharacterized protein</fullName>
    </submittedName>
</protein>
<keyword evidence="1" id="KW-0812">Transmembrane</keyword>
<proteinExistence type="predicted"/>
<evidence type="ECO:0000313" key="2">
    <source>
        <dbReference type="EMBL" id="CAK0796189.1"/>
    </source>
</evidence>
<dbReference type="Proteomes" id="UP001189429">
    <property type="component" value="Unassembled WGS sequence"/>
</dbReference>
<keyword evidence="1" id="KW-1133">Transmembrane helix</keyword>
<comment type="caution">
    <text evidence="2">The sequence shown here is derived from an EMBL/GenBank/DDBJ whole genome shotgun (WGS) entry which is preliminary data.</text>
</comment>
<organism evidence="2 3">
    <name type="scientific">Prorocentrum cordatum</name>
    <dbReference type="NCBI Taxonomy" id="2364126"/>
    <lineage>
        <taxon>Eukaryota</taxon>
        <taxon>Sar</taxon>
        <taxon>Alveolata</taxon>
        <taxon>Dinophyceae</taxon>
        <taxon>Prorocentrales</taxon>
        <taxon>Prorocentraceae</taxon>
        <taxon>Prorocentrum</taxon>
    </lineage>
</organism>
<gene>
    <name evidence="2" type="ORF">PCOR1329_LOCUS5628</name>
</gene>
<evidence type="ECO:0000256" key="1">
    <source>
        <dbReference type="SAM" id="Phobius"/>
    </source>
</evidence>